<proteinExistence type="predicted"/>
<sequence length="296" mass="32108">MAPVCQEPGLEGGEEPARVWVTARRSSQKVERVCGLVAHSRVEIPKVSGDQELTVHGRWGKAGAQTTLKGTDLHQLVLTLFILDTLTVSFMSLVVQGFIPDMKPASSFISVEGNRKSIRKRHLLSQLRDCAALRAECCSVILEACCESGTRHQLGSGPGQGPAFTAAGDIQECYEVTLRLNSRAEDQEPETGERTGESGGGDERWERMAPVCQEPGLEGGEEPARVWVTARRSSQKVERVCGLVAHSRVEIPKSMGQRLCILHHRAWDSVSASSITEHGTASLHPPSQALISGAWV</sequence>
<organism evidence="2 3">
    <name type="scientific">Acipenser ruthenus</name>
    <name type="common">Sterlet sturgeon</name>
    <dbReference type="NCBI Taxonomy" id="7906"/>
    <lineage>
        <taxon>Eukaryota</taxon>
        <taxon>Metazoa</taxon>
        <taxon>Chordata</taxon>
        <taxon>Craniata</taxon>
        <taxon>Vertebrata</taxon>
        <taxon>Euteleostomi</taxon>
        <taxon>Actinopterygii</taxon>
        <taxon>Chondrostei</taxon>
        <taxon>Acipenseriformes</taxon>
        <taxon>Acipenseridae</taxon>
        <taxon>Acipenser</taxon>
    </lineage>
</organism>
<evidence type="ECO:0000256" key="1">
    <source>
        <dbReference type="SAM" id="MobiDB-lite"/>
    </source>
</evidence>
<name>A0A444UU75_ACIRT</name>
<gene>
    <name evidence="2" type="ORF">EOD39_20921</name>
</gene>
<evidence type="ECO:0000313" key="2">
    <source>
        <dbReference type="EMBL" id="RXM91687.1"/>
    </source>
</evidence>
<reference evidence="2 3" key="1">
    <citation type="submission" date="2019-01" db="EMBL/GenBank/DDBJ databases">
        <title>Draft Genome and Complete Hox-Cluster Characterization of the Sterlet Sturgeon (Acipenser ruthenus).</title>
        <authorList>
            <person name="Wei Q."/>
        </authorList>
    </citation>
    <scope>NUCLEOTIDE SEQUENCE [LARGE SCALE GENOMIC DNA]</scope>
    <source>
        <strain evidence="2">WHYD16114868_AA</strain>
        <tissue evidence="2">Blood</tissue>
    </source>
</reference>
<comment type="caution">
    <text evidence="2">The sequence shown here is derived from an EMBL/GenBank/DDBJ whole genome shotgun (WGS) entry which is preliminary data.</text>
</comment>
<feature type="region of interest" description="Disordered" evidence="1">
    <location>
        <begin position="184"/>
        <end position="204"/>
    </location>
</feature>
<evidence type="ECO:0000313" key="3">
    <source>
        <dbReference type="Proteomes" id="UP000289886"/>
    </source>
</evidence>
<dbReference type="AlphaFoldDB" id="A0A444UU75"/>
<protein>
    <submittedName>
        <fullName evidence="2">Uncharacterized protein</fullName>
    </submittedName>
</protein>
<dbReference type="EMBL" id="SCEB01008035">
    <property type="protein sequence ID" value="RXM91687.1"/>
    <property type="molecule type" value="Genomic_DNA"/>
</dbReference>
<accession>A0A444UU75</accession>
<dbReference type="Proteomes" id="UP000289886">
    <property type="component" value="Unassembled WGS sequence"/>
</dbReference>
<keyword evidence="3" id="KW-1185">Reference proteome</keyword>